<gene>
    <name evidence="3" type="ORF">ACFH04_08690</name>
</gene>
<keyword evidence="2" id="KW-1133">Transmembrane helix</keyword>
<proteinExistence type="predicted"/>
<evidence type="ECO:0000256" key="1">
    <source>
        <dbReference type="SAM" id="MobiDB-lite"/>
    </source>
</evidence>
<evidence type="ECO:0000256" key="2">
    <source>
        <dbReference type="SAM" id="Phobius"/>
    </source>
</evidence>
<organism evidence="3 4">
    <name type="scientific">Streptomyces noboritoensis</name>
    <dbReference type="NCBI Taxonomy" id="67337"/>
    <lineage>
        <taxon>Bacteria</taxon>
        <taxon>Bacillati</taxon>
        <taxon>Actinomycetota</taxon>
        <taxon>Actinomycetes</taxon>
        <taxon>Kitasatosporales</taxon>
        <taxon>Streptomycetaceae</taxon>
        <taxon>Streptomyces</taxon>
    </lineage>
</organism>
<feature type="region of interest" description="Disordered" evidence="1">
    <location>
        <begin position="40"/>
        <end position="69"/>
    </location>
</feature>
<dbReference type="EMBL" id="JBHMQV010000009">
    <property type="protein sequence ID" value="MFC0843790.1"/>
    <property type="molecule type" value="Genomic_DNA"/>
</dbReference>
<comment type="caution">
    <text evidence="3">The sequence shown here is derived from an EMBL/GenBank/DDBJ whole genome shotgun (WGS) entry which is preliminary data.</text>
</comment>
<evidence type="ECO:0000313" key="3">
    <source>
        <dbReference type="EMBL" id="MFC0843790.1"/>
    </source>
</evidence>
<keyword evidence="4" id="KW-1185">Reference proteome</keyword>
<accession>A0ABV6TDC2</accession>
<protein>
    <recommendedName>
        <fullName evidence="5">Lipoprotein</fullName>
    </recommendedName>
</protein>
<feature type="compositionally biased region" description="Polar residues" evidence="1">
    <location>
        <begin position="52"/>
        <end position="68"/>
    </location>
</feature>
<evidence type="ECO:0008006" key="5">
    <source>
        <dbReference type="Google" id="ProtNLM"/>
    </source>
</evidence>
<dbReference type="Proteomes" id="UP001589887">
    <property type="component" value="Unassembled WGS sequence"/>
</dbReference>
<name>A0ABV6TDC2_9ACTN</name>
<keyword evidence="2" id="KW-0812">Transmembrane</keyword>
<evidence type="ECO:0000313" key="4">
    <source>
        <dbReference type="Proteomes" id="UP001589887"/>
    </source>
</evidence>
<feature type="transmembrane region" description="Helical" evidence="2">
    <location>
        <begin position="20"/>
        <end position="40"/>
    </location>
</feature>
<sequence length="207" mass="21298">MSPPAEGVPGMVPESYSKKTVGWIAGAALAAMVVGVTACSKGTDSPAENKPTAGTSTAGAPRIRQSTPGEAVATWVTAVIKGQPNQACLVMAQPATGSSPARVGTPSMCDGNTSEAREMRDKLGRFRTSFTPKPPPTSDPKVEVAQVPVIGDKAVVPADKVTIDGQALDQVILSNSTGLQPGQLHVKTESAKIDNAWYVTAFDLNVG</sequence>
<reference evidence="3 4" key="1">
    <citation type="submission" date="2024-09" db="EMBL/GenBank/DDBJ databases">
        <authorList>
            <person name="Sun Q."/>
            <person name="Mori K."/>
        </authorList>
    </citation>
    <scope>NUCLEOTIDE SEQUENCE [LARGE SCALE GENOMIC DNA]</scope>
    <source>
        <strain evidence="3 4">JCM 4557</strain>
    </source>
</reference>
<dbReference type="RefSeq" id="WP_394317529.1">
    <property type="nucleotide sequence ID" value="NZ_JBHMQV010000009.1"/>
</dbReference>
<keyword evidence="2" id="KW-0472">Membrane</keyword>